<proteinExistence type="predicted"/>
<feature type="compositionally biased region" description="Low complexity" evidence="1">
    <location>
        <begin position="45"/>
        <end position="67"/>
    </location>
</feature>
<feature type="region of interest" description="Disordered" evidence="1">
    <location>
        <begin position="1"/>
        <end position="160"/>
    </location>
</feature>
<name>A0AAV9PS08_9PEZI</name>
<feature type="compositionally biased region" description="Polar residues" evidence="1">
    <location>
        <begin position="1"/>
        <end position="22"/>
    </location>
</feature>
<dbReference type="Proteomes" id="UP001345827">
    <property type="component" value="Unassembled WGS sequence"/>
</dbReference>
<feature type="compositionally biased region" description="Polar residues" evidence="1">
    <location>
        <begin position="145"/>
        <end position="154"/>
    </location>
</feature>
<gene>
    <name evidence="2" type="ORF">LTR25_011132</name>
</gene>
<feature type="compositionally biased region" description="Low complexity" evidence="1">
    <location>
        <begin position="89"/>
        <end position="106"/>
    </location>
</feature>
<evidence type="ECO:0000313" key="3">
    <source>
        <dbReference type="Proteomes" id="UP001345827"/>
    </source>
</evidence>
<comment type="caution">
    <text evidence="2">The sequence shown here is derived from an EMBL/GenBank/DDBJ whole genome shotgun (WGS) entry which is preliminary data.</text>
</comment>
<evidence type="ECO:0000313" key="2">
    <source>
        <dbReference type="EMBL" id="KAK5527500.1"/>
    </source>
</evidence>
<evidence type="ECO:0000256" key="1">
    <source>
        <dbReference type="SAM" id="MobiDB-lite"/>
    </source>
</evidence>
<feature type="compositionally biased region" description="Polar residues" evidence="1">
    <location>
        <begin position="112"/>
        <end position="126"/>
    </location>
</feature>
<dbReference type="AlphaFoldDB" id="A0AAV9PS08"/>
<reference evidence="2 3" key="1">
    <citation type="submission" date="2023-06" db="EMBL/GenBank/DDBJ databases">
        <title>Black Yeasts Isolated from many extreme environments.</title>
        <authorList>
            <person name="Coleine C."/>
            <person name="Stajich J.E."/>
            <person name="Selbmann L."/>
        </authorList>
    </citation>
    <scope>NUCLEOTIDE SEQUENCE [LARGE SCALE GENOMIC DNA]</scope>
    <source>
        <strain evidence="2 3">CCFEE 5887</strain>
    </source>
</reference>
<sequence>MNSGFQQAQHSTLQPQYGQPQSEYGLPPPQYGSLPPQYGLPPPQYGQQSPYHGYQAQQQPQPSSGQYTMPVEQPMPPQTSRSSVTAGVSPFQPSTPVQSSSQQSNPLDARSIQRSSGYASILNEQRSPGGVALSPLVGRDLLHPQGTQPFSADQRSLIEA</sequence>
<protein>
    <submittedName>
        <fullName evidence="2">Uncharacterized protein</fullName>
    </submittedName>
</protein>
<accession>A0AAV9PS08</accession>
<dbReference type="EMBL" id="JAXLQG010000050">
    <property type="protein sequence ID" value="KAK5527500.1"/>
    <property type="molecule type" value="Genomic_DNA"/>
</dbReference>
<keyword evidence="3" id="KW-1185">Reference proteome</keyword>
<organism evidence="2 3">
    <name type="scientific">Vermiconidia calcicola</name>
    <dbReference type="NCBI Taxonomy" id="1690605"/>
    <lineage>
        <taxon>Eukaryota</taxon>
        <taxon>Fungi</taxon>
        <taxon>Dikarya</taxon>
        <taxon>Ascomycota</taxon>
        <taxon>Pezizomycotina</taxon>
        <taxon>Dothideomycetes</taxon>
        <taxon>Dothideomycetidae</taxon>
        <taxon>Mycosphaerellales</taxon>
        <taxon>Extremaceae</taxon>
        <taxon>Vermiconidia</taxon>
    </lineage>
</organism>